<keyword evidence="2" id="KW-0472">Membrane</keyword>
<accession>A0A1S6IR76</accession>
<evidence type="ECO:0000313" key="5">
    <source>
        <dbReference type="EMBL" id="AQS54034.1"/>
    </source>
</evidence>
<evidence type="ECO:0000313" key="6">
    <source>
        <dbReference type="Proteomes" id="UP000188993"/>
    </source>
</evidence>
<dbReference type="AlphaFoldDB" id="A0A1S6IR76"/>
<evidence type="ECO:0008006" key="7">
    <source>
        <dbReference type="Google" id="ProtNLM"/>
    </source>
</evidence>
<dbReference type="Proteomes" id="UP000188993">
    <property type="component" value="Chromosome"/>
</dbReference>
<feature type="region of interest" description="Disordered" evidence="1">
    <location>
        <begin position="584"/>
        <end position="606"/>
    </location>
</feature>
<dbReference type="EMBL" id="CP019728">
    <property type="protein sequence ID" value="AQS54034.1"/>
    <property type="molecule type" value="Genomic_DNA"/>
</dbReference>
<organism evidence="5 6">
    <name type="scientific">Jeotgalibaca dankookensis</name>
    <dbReference type="NCBI Taxonomy" id="708126"/>
    <lineage>
        <taxon>Bacteria</taxon>
        <taxon>Bacillati</taxon>
        <taxon>Bacillota</taxon>
        <taxon>Bacilli</taxon>
        <taxon>Lactobacillales</taxon>
        <taxon>Carnobacteriaceae</taxon>
        <taxon>Jeotgalibaca</taxon>
    </lineage>
</organism>
<dbReference type="InterPro" id="IPR048389">
    <property type="entry name" value="YciQ-like_C"/>
</dbReference>
<dbReference type="STRING" id="708126.BW727_101669"/>
<protein>
    <recommendedName>
        <fullName evidence="7">DUF2207 domain-containing protein</fullName>
    </recommendedName>
</protein>
<reference evidence="5 6" key="1">
    <citation type="journal article" date="2014" name="Int. J. Syst. Evol. Microbiol.">
        <title>Jeotgalibaca dankookensis gen. nov., sp. nov., a member of the family Carnobacteriaceae, isolated from seujeot (Korean traditional food).</title>
        <authorList>
            <person name="Lee D.G."/>
            <person name="Trujillo M.E."/>
            <person name="Kang H."/>
            <person name="Ahn T.Y."/>
        </authorList>
    </citation>
    <scope>NUCLEOTIDE SEQUENCE [LARGE SCALE GENOMIC DNA]</scope>
    <source>
        <strain evidence="5 6">EX-07</strain>
    </source>
</reference>
<dbReference type="Pfam" id="PF20990">
    <property type="entry name" value="DUF2207_C"/>
    <property type="match status" value="1"/>
</dbReference>
<gene>
    <name evidence="5" type="ORF">BW727_101669</name>
</gene>
<keyword evidence="2" id="KW-0812">Transmembrane</keyword>
<name>A0A1S6IR76_9LACT</name>
<keyword evidence="6" id="KW-1185">Reference proteome</keyword>
<evidence type="ECO:0000259" key="4">
    <source>
        <dbReference type="Pfam" id="PF20990"/>
    </source>
</evidence>
<feature type="transmembrane region" description="Helical" evidence="2">
    <location>
        <begin position="456"/>
        <end position="475"/>
    </location>
</feature>
<feature type="transmembrane region" description="Helical" evidence="2">
    <location>
        <begin position="254"/>
        <end position="276"/>
    </location>
</feature>
<dbReference type="Pfam" id="PF09972">
    <property type="entry name" value="DUF2207"/>
    <property type="match status" value="1"/>
</dbReference>
<evidence type="ECO:0000256" key="1">
    <source>
        <dbReference type="SAM" id="MobiDB-lite"/>
    </source>
</evidence>
<sequence>MLKKVMAVISLSFLLVLILPMRSVQAKSYEIINYDVTVDIVEDGSAYFKEKITYDFEGEFNGFLFDLDYEPHETPTDLLVKVEEVGKEPVIISRDNSQTSGTYEVEDTETYLNFTVYNPVEDQALTVVYEYRIPDMVTNYNDIAQFNRKVIGGAWEDVLYDVDIRISLPHPVEPGELQAWAHGDATGQVTIENDQFVDLSLDANPAETFVEANVIFPTYITFDNTNQVEEDRLQTILANEASLQREQEAQRERFLLISIILGIIGPIFTLFVLWWLRKKYMQTNPNPYQEPDYVYELPEDMSPAIMMKAVFKKNPDAVDVSATILDLVRKGYLKMEELDLPRGFDYRLTKLKEPSDALFEHEKQLLFWLIDQTGDGQSVTFSEIEESDASPKKAKRFNEEREEWVRTVAEDAQSYTVHYRAPHASLAFGLMVMSVVASIIFFVGLVAAAFILDVAWLHVLAIVGVSLGIYTAYYYSQHPPLTPEGDRAGKDWRAFKRMLEDVGDFRMEDIGSVGLWDVYVVYATAFGIAETVLDQMAIQYPEDLVQTTSLFYPYYYYNPFYIGFVNQSVSSGMAAAAPSLSASGAGGEFSGGSSGGSGGGSGGGAF</sequence>
<keyword evidence="2" id="KW-1133">Transmembrane helix</keyword>
<feature type="domain" description="DUF2207" evidence="3">
    <location>
        <begin position="31"/>
        <end position="216"/>
    </location>
</feature>
<proteinExistence type="predicted"/>
<dbReference type="InterPro" id="IPR018702">
    <property type="entry name" value="DUF2207"/>
</dbReference>
<dbReference type="RefSeq" id="WP_062471527.1">
    <property type="nucleotide sequence ID" value="NZ_BBYN01000030.1"/>
</dbReference>
<dbReference type="KEGG" id="jda:BW727_101669"/>
<evidence type="ECO:0000259" key="3">
    <source>
        <dbReference type="Pfam" id="PF09972"/>
    </source>
</evidence>
<feature type="domain" description="Predicted membrane protein YciQ-like C-terminal" evidence="4">
    <location>
        <begin position="290"/>
        <end position="536"/>
    </location>
</feature>
<dbReference type="OrthoDB" id="2138002at2"/>
<evidence type="ECO:0000256" key="2">
    <source>
        <dbReference type="SAM" id="Phobius"/>
    </source>
</evidence>
<feature type="transmembrane region" description="Helical" evidence="2">
    <location>
        <begin position="426"/>
        <end position="450"/>
    </location>
</feature>